<keyword evidence="1" id="KW-0812">Transmembrane</keyword>
<dbReference type="Proteomes" id="UP000007722">
    <property type="component" value="Chromosome"/>
</dbReference>
<keyword evidence="1" id="KW-1133">Transmembrane helix</keyword>
<name>D7DT44_METV3</name>
<dbReference type="AlphaFoldDB" id="D7DT44"/>
<keyword evidence="3" id="KW-1185">Reference proteome</keyword>
<gene>
    <name evidence="2" type="ordered locus">Mvol_0645</name>
</gene>
<feature type="transmembrane region" description="Helical" evidence="1">
    <location>
        <begin position="29"/>
        <end position="53"/>
    </location>
</feature>
<dbReference type="EMBL" id="CP002057">
    <property type="protein sequence ID" value="ADI36304.1"/>
    <property type="molecule type" value="Genomic_DNA"/>
</dbReference>
<dbReference type="OrthoDB" id="64177at2157"/>
<reference evidence="2 3" key="1">
    <citation type="submission" date="2010-05" db="EMBL/GenBank/DDBJ databases">
        <title>Complete sequence of Methanococcus voltae A3.</title>
        <authorList>
            <consortium name="US DOE Joint Genome Institute"/>
            <person name="Lucas S."/>
            <person name="Copeland A."/>
            <person name="Lapidus A."/>
            <person name="Cheng J.-F."/>
            <person name="Bruce D."/>
            <person name="Goodwin L."/>
            <person name="Pitluck S."/>
            <person name="Lowry S."/>
            <person name="Clum A."/>
            <person name="Land M."/>
            <person name="Hauser L."/>
            <person name="Kyrpides N."/>
            <person name="Mikhailova N."/>
            <person name="Whitman W.B."/>
            <person name="Woyke T."/>
        </authorList>
    </citation>
    <scope>NUCLEOTIDE SEQUENCE [LARGE SCALE GENOMIC DNA]</scope>
    <source>
        <strain evidence="3">ATCC BAA-1334 / A3</strain>
    </source>
</reference>
<dbReference type="KEGG" id="mvo:Mvol_0645"/>
<dbReference type="eggNOG" id="arCOG08256">
    <property type="taxonomic scope" value="Archaea"/>
</dbReference>
<dbReference type="HOGENOM" id="CLU_3003192_0_0_2"/>
<dbReference type="InParanoid" id="D7DT44"/>
<evidence type="ECO:0000313" key="3">
    <source>
        <dbReference type="Proteomes" id="UP000007722"/>
    </source>
</evidence>
<organism evidence="2 3">
    <name type="scientific">Methanococcus voltae (strain ATCC BAA-1334 / A3)</name>
    <dbReference type="NCBI Taxonomy" id="456320"/>
    <lineage>
        <taxon>Archaea</taxon>
        <taxon>Methanobacteriati</taxon>
        <taxon>Methanobacteriota</taxon>
        <taxon>Methanomada group</taxon>
        <taxon>Methanococci</taxon>
        <taxon>Methanococcales</taxon>
        <taxon>Methanococcaceae</taxon>
        <taxon>Methanococcus</taxon>
    </lineage>
</organism>
<evidence type="ECO:0000313" key="2">
    <source>
        <dbReference type="EMBL" id="ADI36304.1"/>
    </source>
</evidence>
<sequence length="57" mass="7040">MLKRKKYYGNDPIKKLMNDPEKAEKYYKLVFFLNIWMWFSVFLGSLIFIYWAYTSLS</sequence>
<proteinExistence type="predicted"/>
<protein>
    <submittedName>
        <fullName evidence="2">Uncharacterized protein</fullName>
    </submittedName>
</protein>
<keyword evidence="1" id="KW-0472">Membrane</keyword>
<evidence type="ECO:0000256" key="1">
    <source>
        <dbReference type="SAM" id="Phobius"/>
    </source>
</evidence>
<accession>D7DT44</accession>